<organism evidence="7 8">
    <name type="scientific">Candidatus Roizmanbacteria bacterium CG10_big_fil_rev_8_21_14_0_10_36_26</name>
    <dbReference type="NCBI Taxonomy" id="1974851"/>
    <lineage>
        <taxon>Bacteria</taxon>
        <taxon>Candidatus Roizmaniibacteriota</taxon>
    </lineage>
</organism>
<evidence type="ECO:0000256" key="1">
    <source>
        <dbReference type="ARBA" id="ARBA00004167"/>
    </source>
</evidence>
<keyword evidence="3 6" id="KW-0812">Transmembrane</keyword>
<dbReference type="EMBL" id="PFEB01000032">
    <property type="protein sequence ID" value="PJE60724.1"/>
    <property type="molecule type" value="Genomic_DNA"/>
</dbReference>
<dbReference type="InterPro" id="IPR012902">
    <property type="entry name" value="N_methyl_site"/>
</dbReference>
<dbReference type="Pfam" id="PF07963">
    <property type="entry name" value="N_methyl"/>
    <property type="match status" value="1"/>
</dbReference>
<keyword evidence="2" id="KW-0488">Methylation</keyword>
<evidence type="ECO:0000256" key="5">
    <source>
        <dbReference type="ARBA" id="ARBA00023136"/>
    </source>
</evidence>
<gene>
    <name evidence="7" type="ORF">COU86_02785</name>
</gene>
<evidence type="ECO:0000313" key="7">
    <source>
        <dbReference type="EMBL" id="PJE60724.1"/>
    </source>
</evidence>
<evidence type="ECO:0000313" key="8">
    <source>
        <dbReference type="Proteomes" id="UP000231434"/>
    </source>
</evidence>
<dbReference type="Gene3D" id="3.30.700.10">
    <property type="entry name" value="Glycoprotein, Type 4 Pilin"/>
    <property type="match status" value="1"/>
</dbReference>
<dbReference type="SUPFAM" id="SSF54523">
    <property type="entry name" value="Pili subunits"/>
    <property type="match status" value="1"/>
</dbReference>
<evidence type="ECO:0000256" key="3">
    <source>
        <dbReference type="ARBA" id="ARBA00022692"/>
    </source>
</evidence>
<keyword evidence="5 6" id="KW-0472">Membrane</keyword>
<feature type="transmembrane region" description="Helical" evidence="6">
    <location>
        <begin position="6"/>
        <end position="28"/>
    </location>
</feature>
<dbReference type="GO" id="GO:0016020">
    <property type="term" value="C:membrane"/>
    <property type="evidence" value="ECO:0007669"/>
    <property type="project" value="UniProtKB-SubCell"/>
</dbReference>
<sequence>MKKHHGFTLIELLVVISIIGVLTTLILANLSDARGRARDSQKKSELTQLKTALRLYYNDHQQYPATADMPTSGTFSDPDGDAVYMKKLPTDFTYTQIDDDSFTLSATLENASDLDIPTSQTACGIGTTNPEFVVCSD</sequence>
<dbReference type="InterPro" id="IPR045584">
    <property type="entry name" value="Pilin-like"/>
</dbReference>
<evidence type="ECO:0000256" key="2">
    <source>
        <dbReference type="ARBA" id="ARBA00022481"/>
    </source>
</evidence>
<dbReference type="InterPro" id="IPR000983">
    <property type="entry name" value="Bac_GSPG_pilin"/>
</dbReference>
<evidence type="ECO:0000256" key="6">
    <source>
        <dbReference type="SAM" id="Phobius"/>
    </source>
</evidence>
<protein>
    <recommendedName>
        <fullName evidence="9">Type II secretion system protein GspG C-terminal domain-containing protein</fullName>
    </recommendedName>
</protein>
<dbReference type="PANTHER" id="PTHR30093:SF44">
    <property type="entry name" value="TYPE II SECRETION SYSTEM CORE PROTEIN G"/>
    <property type="match status" value="1"/>
</dbReference>
<dbReference type="GO" id="GO:0015628">
    <property type="term" value="P:protein secretion by the type II secretion system"/>
    <property type="evidence" value="ECO:0007669"/>
    <property type="project" value="InterPro"/>
</dbReference>
<dbReference type="PANTHER" id="PTHR30093">
    <property type="entry name" value="GENERAL SECRETION PATHWAY PROTEIN G"/>
    <property type="match status" value="1"/>
</dbReference>
<dbReference type="PROSITE" id="PS00409">
    <property type="entry name" value="PROKAR_NTER_METHYL"/>
    <property type="match status" value="1"/>
</dbReference>
<name>A0A2M8KLE8_9BACT</name>
<reference evidence="8" key="1">
    <citation type="submission" date="2017-09" db="EMBL/GenBank/DDBJ databases">
        <title>Depth-based differentiation of microbial function through sediment-hosted aquifers and enrichment of novel symbionts in the deep terrestrial subsurface.</title>
        <authorList>
            <person name="Probst A.J."/>
            <person name="Ladd B."/>
            <person name="Jarett J.K."/>
            <person name="Geller-Mcgrath D.E."/>
            <person name="Sieber C.M.K."/>
            <person name="Emerson J.B."/>
            <person name="Anantharaman K."/>
            <person name="Thomas B.C."/>
            <person name="Malmstrom R."/>
            <person name="Stieglmeier M."/>
            <person name="Klingl A."/>
            <person name="Woyke T."/>
            <person name="Ryan C.M."/>
            <person name="Banfield J.F."/>
        </authorList>
    </citation>
    <scope>NUCLEOTIDE SEQUENCE [LARGE SCALE GENOMIC DNA]</scope>
</reference>
<proteinExistence type="predicted"/>
<dbReference type="PRINTS" id="PR00813">
    <property type="entry name" value="BCTERIALGSPG"/>
</dbReference>
<comment type="subcellular location">
    <subcellularLocation>
        <location evidence="1">Membrane</location>
        <topology evidence="1">Single-pass membrane protein</topology>
    </subcellularLocation>
</comment>
<evidence type="ECO:0008006" key="9">
    <source>
        <dbReference type="Google" id="ProtNLM"/>
    </source>
</evidence>
<dbReference type="GO" id="GO:0015627">
    <property type="term" value="C:type II protein secretion system complex"/>
    <property type="evidence" value="ECO:0007669"/>
    <property type="project" value="InterPro"/>
</dbReference>
<evidence type="ECO:0000256" key="4">
    <source>
        <dbReference type="ARBA" id="ARBA00022989"/>
    </source>
</evidence>
<dbReference type="NCBIfam" id="TIGR02532">
    <property type="entry name" value="IV_pilin_GFxxxE"/>
    <property type="match status" value="1"/>
</dbReference>
<dbReference type="Proteomes" id="UP000231434">
    <property type="component" value="Unassembled WGS sequence"/>
</dbReference>
<dbReference type="AlphaFoldDB" id="A0A2M8KLE8"/>
<comment type="caution">
    <text evidence="7">The sequence shown here is derived from an EMBL/GenBank/DDBJ whole genome shotgun (WGS) entry which is preliminary data.</text>
</comment>
<keyword evidence="4 6" id="KW-1133">Transmembrane helix</keyword>
<accession>A0A2M8KLE8</accession>